<name>A0A8D8BVG6_CULPI</name>
<reference evidence="1" key="1">
    <citation type="submission" date="2021-05" db="EMBL/GenBank/DDBJ databases">
        <authorList>
            <person name="Alioto T."/>
            <person name="Alioto T."/>
            <person name="Gomez Garrido J."/>
        </authorList>
    </citation>
    <scope>NUCLEOTIDE SEQUENCE</scope>
</reference>
<accession>A0A8D8BVG6</accession>
<evidence type="ECO:0000313" key="1">
    <source>
        <dbReference type="EMBL" id="CAG6482030.1"/>
    </source>
</evidence>
<dbReference type="EMBL" id="HBUE01092068">
    <property type="protein sequence ID" value="CAG6482030.1"/>
    <property type="molecule type" value="Transcribed_RNA"/>
</dbReference>
<sequence>MHPTTCTFPQFLAFSMQRKSATAICSDSRFRPLQVQLDSNFSLGTADHAQEPTRYSPRGRRTKWCSSPFWKAHNRQLFALAQCTNCSCTGVTLLTRVSHAIANVQNPAQSGSSKDHFMLRT</sequence>
<organism evidence="1">
    <name type="scientific">Culex pipiens</name>
    <name type="common">House mosquito</name>
    <dbReference type="NCBI Taxonomy" id="7175"/>
    <lineage>
        <taxon>Eukaryota</taxon>
        <taxon>Metazoa</taxon>
        <taxon>Ecdysozoa</taxon>
        <taxon>Arthropoda</taxon>
        <taxon>Hexapoda</taxon>
        <taxon>Insecta</taxon>
        <taxon>Pterygota</taxon>
        <taxon>Neoptera</taxon>
        <taxon>Endopterygota</taxon>
        <taxon>Diptera</taxon>
        <taxon>Nematocera</taxon>
        <taxon>Culicoidea</taxon>
        <taxon>Culicidae</taxon>
        <taxon>Culicinae</taxon>
        <taxon>Culicini</taxon>
        <taxon>Culex</taxon>
        <taxon>Culex</taxon>
    </lineage>
</organism>
<protein>
    <submittedName>
        <fullName evidence="1">(northern house mosquito) hypothetical protein</fullName>
    </submittedName>
</protein>
<proteinExistence type="predicted"/>
<dbReference type="AlphaFoldDB" id="A0A8D8BVG6"/>